<feature type="non-terminal residue" evidence="2">
    <location>
        <position position="43"/>
    </location>
</feature>
<reference evidence="2" key="1">
    <citation type="submission" date="2023-06" db="EMBL/GenBank/DDBJ databases">
        <authorList>
            <person name="Delattre M."/>
        </authorList>
    </citation>
    <scope>NUCLEOTIDE SEQUENCE</scope>
    <source>
        <strain evidence="2">AF72</strain>
    </source>
</reference>
<evidence type="ECO:0000313" key="3">
    <source>
        <dbReference type="Proteomes" id="UP001177023"/>
    </source>
</evidence>
<feature type="region of interest" description="Disordered" evidence="1">
    <location>
        <begin position="1"/>
        <end position="43"/>
    </location>
</feature>
<protein>
    <submittedName>
        <fullName evidence="2">Uncharacterized protein</fullName>
    </submittedName>
</protein>
<evidence type="ECO:0000256" key="1">
    <source>
        <dbReference type="SAM" id="MobiDB-lite"/>
    </source>
</evidence>
<proteinExistence type="predicted"/>
<feature type="compositionally biased region" description="Basic and acidic residues" evidence="1">
    <location>
        <begin position="8"/>
        <end position="20"/>
    </location>
</feature>
<feature type="non-terminal residue" evidence="2">
    <location>
        <position position="1"/>
    </location>
</feature>
<dbReference type="Proteomes" id="UP001177023">
    <property type="component" value="Unassembled WGS sequence"/>
</dbReference>
<comment type="caution">
    <text evidence="2">The sequence shown here is derived from an EMBL/GenBank/DDBJ whole genome shotgun (WGS) entry which is preliminary data.</text>
</comment>
<accession>A0AA36C7Z1</accession>
<organism evidence="2 3">
    <name type="scientific">Mesorhabditis spiculigera</name>
    <dbReference type="NCBI Taxonomy" id="96644"/>
    <lineage>
        <taxon>Eukaryota</taxon>
        <taxon>Metazoa</taxon>
        <taxon>Ecdysozoa</taxon>
        <taxon>Nematoda</taxon>
        <taxon>Chromadorea</taxon>
        <taxon>Rhabditida</taxon>
        <taxon>Rhabditina</taxon>
        <taxon>Rhabditomorpha</taxon>
        <taxon>Rhabditoidea</taxon>
        <taxon>Rhabditidae</taxon>
        <taxon>Mesorhabditinae</taxon>
        <taxon>Mesorhabditis</taxon>
    </lineage>
</organism>
<dbReference type="EMBL" id="CATQJA010000784">
    <property type="protein sequence ID" value="CAJ0564040.1"/>
    <property type="molecule type" value="Genomic_DNA"/>
</dbReference>
<sequence>NCPNAAAKIDHFQNAQKEKTGQNVSRQQQQNANTPNQGAAPRM</sequence>
<keyword evidence="3" id="KW-1185">Reference proteome</keyword>
<feature type="compositionally biased region" description="Polar residues" evidence="1">
    <location>
        <begin position="21"/>
        <end position="37"/>
    </location>
</feature>
<gene>
    <name evidence="2" type="ORF">MSPICULIGERA_LOCUS2736</name>
</gene>
<name>A0AA36C7Z1_9BILA</name>
<evidence type="ECO:0000313" key="2">
    <source>
        <dbReference type="EMBL" id="CAJ0564040.1"/>
    </source>
</evidence>
<dbReference type="AlphaFoldDB" id="A0AA36C7Z1"/>